<dbReference type="InterPro" id="IPR042099">
    <property type="entry name" value="ANL_N_sf"/>
</dbReference>
<dbReference type="PROSITE" id="PS00455">
    <property type="entry name" value="AMP_BINDING"/>
    <property type="match status" value="1"/>
</dbReference>
<dbReference type="OrthoDB" id="288590at2759"/>
<evidence type="ECO:0000256" key="2">
    <source>
        <dbReference type="ARBA" id="ARBA00006432"/>
    </source>
</evidence>
<comment type="caution">
    <text evidence="23">The sequence shown here is derived from an EMBL/GenBank/DDBJ whole genome shotgun (WGS) entry which is preliminary data.</text>
</comment>
<evidence type="ECO:0000256" key="14">
    <source>
        <dbReference type="ARBA" id="ARBA00026121"/>
    </source>
</evidence>
<comment type="function">
    <text evidence="19">Acyl-CoA synthetase required for both the import of long chain fatty acids (LCFAs) (C14-C18) and the activation very long chain fatty acids (VLCFAs) (C20-C26) by esterification of the fatty acids into metabolically active CoA-thioesters for subsequent degradation or incorporation into phospholipids. The transport and fatty acyl-CoA synthetase activities are genetically separable and are thus independent activities. Esterifies VLCFAs in the peroxisome matrix. The VLCFAs are actively transported into peroxisomes by a PXA1-PXA2 heterodimeric transporter in the peroxisomal membrane.</text>
</comment>
<dbReference type="AlphaFoldDB" id="A0A443SNU4"/>
<evidence type="ECO:0000256" key="8">
    <source>
        <dbReference type="ARBA" id="ARBA00022832"/>
    </source>
</evidence>
<dbReference type="GO" id="GO:0005789">
    <property type="term" value="C:endoplasmic reticulum membrane"/>
    <property type="evidence" value="ECO:0007669"/>
    <property type="project" value="TreeGrafter"/>
</dbReference>
<evidence type="ECO:0000256" key="16">
    <source>
        <dbReference type="ARBA" id="ARBA00041297"/>
    </source>
</evidence>
<dbReference type="NCBIfam" id="NF006134">
    <property type="entry name" value="PRK08279.1"/>
    <property type="match status" value="1"/>
</dbReference>
<keyword evidence="8" id="KW-0276">Fatty acid metabolism</keyword>
<keyword evidence="8" id="KW-0443">Lipid metabolism</keyword>
<sequence length="608" mass="69540">MLSIFKNVSSSNVIYISLTRLLRTKYYIRQFRNEEVTVPKRFKTWVQNCPNKVAISYKDEEWTYEELDTFSNKVANVLLNCGLKVGDEISLFMTPKPEYVGFWLGAAKTGIITALINTNQKDETLLHSITTVNSKAVIFGNELQQSIKQIYETIRENKNIQLFCYGDFDSKTLPVKNMNRLIEDSSDDDPVHLDNGKFTDRLFYVYTSGTTGMPKAVIIKHSRYLYLSSVVRNLLLLRDDDVVYTVIPLYHMAGGCIGTGLCLVWGNSIVIRSSFSASNFWKDCVKYKCTIAQYVGELCRYLLLQPKSEFDSTHKVRLMFGNGLRPNIWKEFQERFQIETIGEFYGASEGNSNVINMDNTVGSCGFISQLLPGRITDFFFPVSLIRVNEETGEAIRGPDGLCVRCQPNQCGEFIGKIVKEDPTREFDGYLNTEATNKKIIRDVYRKGDMYFRSGDLLYLDQFGYVFFKDRTGDTYRWKGENVSTTEVEEVISKIIKHRDCIVYGVEIPGCEGRAGMVAIAGDTTVEMDKLYIKLGNKLPKYAIPVFVRLTEKIELTGTFKMSKTVLQKQAFNPTITDDQIFVIDTNKNGYVKMDRYLYEDIINSQLTF</sequence>
<evidence type="ECO:0000256" key="9">
    <source>
        <dbReference type="ARBA" id="ARBA00022840"/>
    </source>
</evidence>
<keyword evidence="13" id="KW-0576">Peroxisome</keyword>
<dbReference type="FunFam" id="3.40.50.12780:FF:000019">
    <property type="entry name" value="Long-chain fatty acid transporter"/>
    <property type="match status" value="1"/>
</dbReference>
<dbReference type="SUPFAM" id="SSF56801">
    <property type="entry name" value="Acetyl-CoA synthetase-like"/>
    <property type="match status" value="1"/>
</dbReference>
<organism evidence="23 24">
    <name type="scientific">Leptotrombidium deliense</name>
    <dbReference type="NCBI Taxonomy" id="299467"/>
    <lineage>
        <taxon>Eukaryota</taxon>
        <taxon>Metazoa</taxon>
        <taxon>Ecdysozoa</taxon>
        <taxon>Arthropoda</taxon>
        <taxon>Chelicerata</taxon>
        <taxon>Arachnida</taxon>
        <taxon>Acari</taxon>
        <taxon>Acariformes</taxon>
        <taxon>Trombidiformes</taxon>
        <taxon>Prostigmata</taxon>
        <taxon>Anystina</taxon>
        <taxon>Parasitengona</taxon>
        <taxon>Trombiculoidea</taxon>
        <taxon>Trombiculidae</taxon>
        <taxon>Leptotrombidium</taxon>
    </lineage>
</organism>
<evidence type="ECO:0000259" key="22">
    <source>
        <dbReference type="Pfam" id="PF00501"/>
    </source>
</evidence>
<dbReference type="EMBL" id="NCKV01001025">
    <property type="protein sequence ID" value="RWS29198.1"/>
    <property type="molecule type" value="Genomic_DNA"/>
</dbReference>
<dbReference type="VEuPathDB" id="VectorBase:LDEU002841"/>
<dbReference type="STRING" id="299467.A0A443SNU4"/>
<dbReference type="InterPro" id="IPR000873">
    <property type="entry name" value="AMP-dep_synth/lig_dom"/>
</dbReference>
<keyword evidence="6" id="KW-0812">Transmembrane</keyword>
<evidence type="ECO:0000256" key="13">
    <source>
        <dbReference type="ARBA" id="ARBA00023140"/>
    </source>
</evidence>
<dbReference type="GO" id="GO:0005886">
    <property type="term" value="C:plasma membrane"/>
    <property type="evidence" value="ECO:0007669"/>
    <property type="project" value="UniProtKB-SubCell"/>
</dbReference>
<protein>
    <recommendedName>
        <fullName evidence="20">Very long-chain fatty acid transport protein</fullName>
        <ecNumber evidence="14">6.2.1.3</ecNumber>
    </recommendedName>
    <alternativeName>
        <fullName evidence="16">Long-chain-fatty-acid--CoA ligase</fullName>
    </alternativeName>
    <alternativeName>
        <fullName evidence="21">Very-long-chain acyl-CoA synthetase</fullName>
    </alternativeName>
</protein>
<dbReference type="GO" id="GO:0005778">
    <property type="term" value="C:peroxisomal membrane"/>
    <property type="evidence" value="ECO:0007669"/>
    <property type="project" value="UniProtKB-SubCell"/>
</dbReference>
<dbReference type="GO" id="GO:0044539">
    <property type="term" value="P:long-chain fatty acid import into cell"/>
    <property type="evidence" value="ECO:0007669"/>
    <property type="project" value="TreeGrafter"/>
</dbReference>
<keyword evidence="7" id="KW-0547">Nucleotide-binding</keyword>
<evidence type="ECO:0000256" key="1">
    <source>
        <dbReference type="ARBA" id="ARBA00004651"/>
    </source>
</evidence>
<dbReference type="InterPro" id="IPR020845">
    <property type="entry name" value="AMP-binding_CS"/>
</dbReference>
<keyword evidence="4" id="KW-1003">Cell membrane</keyword>
<keyword evidence="11" id="KW-0445">Lipid transport</keyword>
<name>A0A443SNU4_9ACAR</name>
<evidence type="ECO:0000256" key="4">
    <source>
        <dbReference type="ARBA" id="ARBA00022475"/>
    </source>
</evidence>
<keyword evidence="9" id="KW-0067">ATP-binding</keyword>
<comment type="similarity">
    <text evidence="2">Belongs to the ATP-dependent AMP-binding enzyme family.</text>
</comment>
<evidence type="ECO:0000256" key="12">
    <source>
        <dbReference type="ARBA" id="ARBA00023136"/>
    </source>
</evidence>
<keyword evidence="24" id="KW-1185">Reference proteome</keyword>
<dbReference type="InterPro" id="IPR045851">
    <property type="entry name" value="AMP-bd_C_sf"/>
</dbReference>
<evidence type="ECO:0000256" key="6">
    <source>
        <dbReference type="ARBA" id="ARBA00022692"/>
    </source>
</evidence>
<comment type="catalytic activity">
    <reaction evidence="18">
        <text>tetracosanoate + ATP + CoA = tetracosanoyl-CoA + AMP + diphosphate</text>
        <dbReference type="Rhea" id="RHEA:33639"/>
        <dbReference type="ChEBI" id="CHEBI:30616"/>
        <dbReference type="ChEBI" id="CHEBI:31014"/>
        <dbReference type="ChEBI" id="CHEBI:33019"/>
        <dbReference type="ChEBI" id="CHEBI:57287"/>
        <dbReference type="ChEBI" id="CHEBI:65052"/>
        <dbReference type="ChEBI" id="CHEBI:456215"/>
    </reaction>
    <physiologicalReaction direction="left-to-right" evidence="18">
        <dbReference type="Rhea" id="RHEA:33640"/>
    </physiologicalReaction>
</comment>
<dbReference type="PANTHER" id="PTHR43107:SF15">
    <property type="entry name" value="FATTY ACID TRANSPORT PROTEIN 3, ISOFORM A"/>
    <property type="match status" value="1"/>
</dbReference>
<evidence type="ECO:0000256" key="3">
    <source>
        <dbReference type="ARBA" id="ARBA00022448"/>
    </source>
</evidence>
<dbReference type="FunFam" id="3.30.300.30:FF:000002">
    <property type="entry name" value="Long-chain fatty acid transport protein 1"/>
    <property type="match status" value="1"/>
</dbReference>
<evidence type="ECO:0000256" key="15">
    <source>
        <dbReference type="ARBA" id="ARBA00036527"/>
    </source>
</evidence>
<keyword evidence="3" id="KW-0813">Transport</keyword>
<evidence type="ECO:0000313" key="24">
    <source>
        <dbReference type="Proteomes" id="UP000288716"/>
    </source>
</evidence>
<gene>
    <name evidence="23" type="ORF">B4U80_00270</name>
</gene>
<feature type="domain" description="AMP-dependent synthetase/ligase" evidence="22">
    <location>
        <begin position="42"/>
        <end position="367"/>
    </location>
</feature>
<dbReference type="Gene3D" id="3.30.300.30">
    <property type="match status" value="1"/>
</dbReference>
<dbReference type="PANTHER" id="PTHR43107">
    <property type="entry name" value="LONG-CHAIN FATTY ACID TRANSPORT PROTEIN"/>
    <property type="match status" value="1"/>
</dbReference>
<evidence type="ECO:0000256" key="10">
    <source>
        <dbReference type="ARBA" id="ARBA00022989"/>
    </source>
</evidence>
<evidence type="ECO:0000256" key="21">
    <source>
        <dbReference type="ARBA" id="ARBA00078285"/>
    </source>
</evidence>
<evidence type="ECO:0000256" key="19">
    <source>
        <dbReference type="ARBA" id="ARBA00060276"/>
    </source>
</evidence>
<dbReference type="GO" id="GO:0004467">
    <property type="term" value="F:long-chain fatty acid-CoA ligase activity"/>
    <property type="evidence" value="ECO:0007669"/>
    <property type="project" value="UniProtKB-EC"/>
</dbReference>
<dbReference type="Proteomes" id="UP000288716">
    <property type="component" value="Unassembled WGS sequence"/>
</dbReference>
<reference evidence="23 24" key="1">
    <citation type="journal article" date="2018" name="Gigascience">
        <title>Genomes of trombidid mites reveal novel predicted allergens and laterally-transferred genes associated with secondary metabolism.</title>
        <authorList>
            <person name="Dong X."/>
            <person name="Chaisiri K."/>
            <person name="Xia D."/>
            <person name="Armstrong S.D."/>
            <person name="Fang Y."/>
            <person name="Donnelly M.J."/>
            <person name="Kadowaki T."/>
            <person name="McGarry J.W."/>
            <person name="Darby A.C."/>
            <person name="Makepeace B.L."/>
        </authorList>
    </citation>
    <scope>NUCLEOTIDE SEQUENCE [LARGE SCALE GENOMIC DNA]</scope>
    <source>
        <strain evidence="23">UoL-UT</strain>
    </source>
</reference>
<accession>A0A443SNU4</accession>
<evidence type="ECO:0000256" key="11">
    <source>
        <dbReference type="ARBA" id="ARBA00023055"/>
    </source>
</evidence>
<evidence type="ECO:0000256" key="20">
    <source>
        <dbReference type="ARBA" id="ARBA00068795"/>
    </source>
</evidence>
<evidence type="ECO:0000256" key="17">
    <source>
        <dbReference type="ARBA" id="ARBA00046271"/>
    </source>
</evidence>
<keyword evidence="12" id="KW-0472">Membrane</keyword>
<evidence type="ECO:0000313" key="23">
    <source>
        <dbReference type="EMBL" id="RWS29198.1"/>
    </source>
</evidence>
<proteinExistence type="inferred from homology"/>
<dbReference type="GO" id="GO:0005324">
    <property type="term" value="F:long-chain fatty acid transmembrane transporter activity"/>
    <property type="evidence" value="ECO:0007669"/>
    <property type="project" value="TreeGrafter"/>
</dbReference>
<dbReference type="GO" id="GO:0005524">
    <property type="term" value="F:ATP binding"/>
    <property type="evidence" value="ECO:0007669"/>
    <property type="project" value="UniProtKB-KW"/>
</dbReference>
<dbReference type="Gene3D" id="3.40.50.12780">
    <property type="entry name" value="N-terminal domain of ligase-like"/>
    <property type="match status" value="1"/>
</dbReference>
<comment type="catalytic activity">
    <reaction evidence="15">
        <text>a very long-chain fatty acid + ATP + CoA = a very long-chain fatty acyl-CoA + AMP + diphosphate</text>
        <dbReference type="Rhea" id="RHEA:54536"/>
        <dbReference type="ChEBI" id="CHEBI:30616"/>
        <dbReference type="ChEBI" id="CHEBI:33019"/>
        <dbReference type="ChEBI" id="CHEBI:57287"/>
        <dbReference type="ChEBI" id="CHEBI:58950"/>
        <dbReference type="ChEBI" id="CHEBI:138261"/>
        <dbReference type="ChEBI" id="CHEBI:456215"/>
    </reaction>
    <physiologicalReaction direction="left-to-right" evidence="15">
        <dbReference type="Rhea" id="RHEA:54537"/>
    </physiologicalReaction>
</comment>
<evidence type="ECO:0000256" key="5">
    <source>
        <dbReference type="ARBA" id="ARBA00022598"/>
    </source>
</evidence>
<evidence type="ECO:0000256" key="18">
    <source>
        <dbReference type="ARBA" id="ARBA00048666"/>
    </source>
</evidence>
<evidence type="ECO:0000256" key="7">
    <source>
        <dbReference type="ARBA" id="ARBA00022741"/>
    </source>
</evidence>
<keyword evidence="10" id="KW-1133">Transmembrane helix</keyword>
<keyword evidence="5" id="KW-0436">Ligase</keyword>
<dbReference type="EC" id="6.2.1.3" evidence="14"/>
<dbReference type="Pfam" id="PF00501">
    <property type="entry name" value="AMP-binding"/>
    <property type="match status" value="1"/>
</dbReference>
<comment type="subcellular location">
    <subcellularLocation>
        <location evidence="1">Cell membrane</location>
        <topology evidence="1">Multi-pass membrane protein</topology>
    </subcellularLocation>
    <subcellularLocation>
        <location evidence="17">Peroxisome membrane</location>
    </subcellularLocation>
</comment>